<proteinExistence type="predicted"/>
<reference evidence="8 10" key="1">
    <citation type="submission" date="2015-09" db="EMBL/GenBank/DDBJ databases">
        <authorList>
            <consortium name="Pathogen Informatics"/>
        </authorList>
    </citation>
    <scope>NUCLEOTIDE SEQUENCE [LARGE SCALE GENOMIC DNA]</scope>
    <source>
        <strain evidence="8 10">2789STDY5608891</strain>
    </source>
</reference>
<feature type="domain" description="DUF2179" evidence="7">
    <location>
        <begin position="224"/>
        <end position="278"/>
    </location>
</feature>
<dbReference type="Proteomes" id="UP000431304">
    <property type="component" value="Unassembled WGS sequence"/>
</dbReference>
<evidence type="ECO:0000256" key="6">
    <source>
        <dbReference type="SAM" id="Phobius"/>
    </source>
</evidence>
<evidence type="ECO:0000256" key="3">
    <source>
        <dbReference type="ARBA" id="ARBA00022692"/>
    </source>
</evidence>
<evidence type="ECO:0000256" key="5">
    <source>
        <dbReference type="ARBA" id="ARBA00023136"/>
    </source>
</evidence>
<dbReference type="AlphaFoldDB" id="A0A173TV46"/>
<feature type="transmembrane region" description="Helical" evidence="6">
    <location>
        <begin position="84"/>
        <end position="106"/>
    </location>
</feature>
<dbReference type="Pfam" id="PF02588">
    <property type="entry name" value="YitT_membrane"/>
    <property type="match status" value="1"/>
</dbReference>
<feature type="transmembrane region" description="Helical" evidence="6">
    <location>
        <begin position="53"/>
        <end position="77"/>
    </location>
</feature>
<keyword evidence="4 6" id="KW-1133">Transmembrane helix</keyword>
<evidence type="ECO:0000259" key="7">
    <source>
        <dbReference type="Pfam" id="PF10035"/>
    </source>
</evidence>
<evidence type="ECO:0000313" key="10">
    <source>
        <dbReference type="Proteomes" id="UP000095492"/>
    </source>
</evidence>
<feature type="transmembrane region" description="Helical" evidence="6">
    <location>
        <begin position="12"/>
        <end position="30"/>
    </location>
</feature>
<dbReference type="Pfam" id="PF10035">
    <property type="entry name" value="DUF2179"/>
    <property type="match status" value="1"/>
</dbReference>
<name>A0A173TV46_EUBRA</name>
<dbReference type="PIRSF" id="PIRSF006483">
    <property type="entry name" value="Membrane_protein_YitT"/>
    <property type="match status" value="1"/>
</dbReference>
<dbReference type="InterPro" id="IPR019264">
    <property type="entry name" value="DUF2179"/>
</dbReference>
<dbReference type="InterPro" id="IPR051461">
    <property type="entry name" value="UPF0750_membrane"/>
</dbReference>
<dbReference type="GeneID" id="42787841"/>
<evidence type="ECO:0000256" key="1">
    <source>
        <dbReference type="ARBA" id="ARBA00004651"/>
    </source>
</evidence>
<protein>
    <submittedName>
        <fullName evidence="9">DUF2179 domain-containing protein</fullName>
    </submittedName>
</protein>
<evidence type="ECO:0000313" key="9">
    <source>
        <dbReference type="EMBL" id="MSD14995.1"/>
    </source>
</evidence>
<dbReference type="GO" id="GO:0005886">
    <property type="term" value="C:plasma membrane"/>
    <property type="evidence" value="ECO:0007669"/>
    <property type="project" value="UniProtKB-SubCell"/>
</dbReference>
<dbReference type="STRING" id="39490.ERS852448_01676"/>
<comment type="subcellular location">
    <subcellularLocation>
        <location evidence="1">Cell membrane</location>
        <topology evidence="1">Multi-pass membrane protein</topology>
    </subcellularLocation>
</comment>
<gene>
    <name evidence="8" type="ORF">ERS852448_01676</name>
    <name evidence="9" type="ORF">GKE72_02685</name>
</gene>
<keyword evidence="2" id="KW-1003">Cell membrane</keyword>
<evidence type="ECO:0000313" key="8">
    <source>
        <dbReference type="EMBL" id="CUN05957.1"/>
    </source>
</evidence>
<dbReference type="EMBL" id="WKRA01000003">
    <property type="protein sequence ID" value="MSD14995.1"/>
    <property type="molecule type" value="Genomic_DNA"/>
</dbReference>
<evidence type="ECO:0000256" key="4">
    <source>
        <dbReference type="ARBA" id="ARBA00022989"/>
    </source>
</evidence>
<feature type="transmembrane region" description="Helical" evidence="6">
    <location>
        <begin position="154"/>
        <end position="173"/>
    </location>
</feature>
<evidence type="ECO:0000256" key="2">
    <source>
        <dbReference type="ARBA" id="ARBA00022475"/>
    </source>
</evidence>
<dbReference type="Gene3D" id="3.30.70.120">
    <property type="match status" value="1"/>
</dbReference>
<dbReference type="InterPro" id="IPR015867">
    <property type="entry name" value="N-reg_PII/ATP_PRibTrfase_C"/>
</dbReference>
<reference evidence="9 11" key="2">
    <citation type="journal article" date="2019" name="Nat. Med.">
        <title>A library of human gut bacterial isolates paired with longitudinal multiomics data enables mechanistic microbiome research.</title>
        <authorList>
            <person name="Poyet M."/>
            <person name="Groussin M."/>
            <person name="Gibbons S.M."/>
            <person name="Avila-Pacheco J."/>
            <person name="Jiang X."/>
            <person name="Kearney S.M."/>
            <person name="Perrotta A.R."/>
            <person name="Berdy B."/>
            <person name="Zhao S."/>
            <person name="Lieberman T.D."/>
            <person name="Swanson P.K."/>
            <person name="Smith M."/>
            <person name="Roesemann S."/>
            <person name="Alexander J.E."/>
            <person name="Rich S.A."/>
            <person name="Livny J."/>
            <person name="Vlamakis H."/>
            <person name="Clish C."/>
            <person name="Bullock K."/>
            <person name="Deik A."/>
            <person name="Scott J."/>
            <person name="Pierce K.A."/>
            <person name="Xavier R.J."/>
            <person name="Alm E.J."/>
        </authorList>
    </citation>
    <scope>NUCLEOTIDE SEQUENCE [LARGE SCALE GENOMIC DNA]</scope>
    <source>
        <strain evidence="9 11">BIOML-A3</strain>
    </source>
</reference>
<dbReference type="EMBL" id="CYYA01000010">
    <property type="protein sequence ID" value="CUN05957.1"/>
    <property type="molecule type" value="Genomic_DNA"/>
</dbReference>
<accession>A0A173TV46</accession>
<organism evidence="8 10">
    <name type="scientific">Eubacterium ramulus</name>
    <dbReference type="NCBI Taxonomy" id="39490"/>
    <lineage>
        <taxon>Bacteria</taxon>
        <taxon>Bacillati</taxon>
        <taxon>Bacillota</taxon>
        <taxon>Clostridia</taxon>
        <taxon>Eubacteriales</taxon>
        <taxon>Eubacteriaceae</taxon>
        <taxon>Eubacterium</taxon>
    </lineage>
</organism>
<dbReference type="Proteomes" id="UP000095492">
    <property type="component" value="Unassembled WGS sequence"/>
</dbReference>
<keyword evidence="5 6" id="KW-0472">Membrane</keyword>
<sequence length="286" mass="31454">MKFDLKKDLKRLLVVCLASVLMALNIKSFVRTGGLYPGGATGLSLLIQRGAQMYLGLALPYTVINVILNAIPIYIGFRFIGKKFTLYSCLCIVLTSVLTDLIPGIAITSDVLLISIFGGIINGFAISLCLLTGSTTGGTDFISIYLSEKKGMDAFNIILGLNAVILVAAGFMFGWDKALYSILFQFASTQVLHTLYKKYQQETFFIVTNHGEQVYQAISKATNHGATILDGEGPYEHTERQVVYSVVSSAESKKVRKVVKEADPNAFINVVKTERLFGHFYYKPND</sequence>
<evidence type="ECO:0000313" key="11">
    <source>
        <dbReference type="Proteomes" id="UP000431304"/>
    </source>
</evidence>
<dbReference type="OrthoDB" id="9779786at2"/>
<dbReference type="PANTHER" id="PTHR33545:SF5">
    <property type="entry name" value="UPF0750 MEMBRANE PROTEIN YITT"/>
    <property type="match status" value="1"/>
</dbReference>
<keyword evidence="3 6" id="KW-0812">Transmembrane</keyword>
<dbReference type="RefSeq" id="WP_021740527.1">
    <property type="nucleotide sequence ID" value="NZ_CABKSU010000114.1"/>
</dbReference>
<dbReference type="InterPro" id="IPR003740">
    <property type="entry name" value="YitT"/>
</dbReference>
<feature type="transmembrane region" description="Helical" evidence="6">
    <location>
        <begin position="112"/>
        <end position="133"/>
    </location>
</feature>
<dbReference type="PANTHER" id="PTHR33545">
    <property type="entry name" value="UPF0750 MEMBRANE PROTEIN YITT-RELATED"/>
    <property type="match status" value="1"/>
</dbReference>
<dbReference type="CDD" id="cd16380">
    <property type="entry name" value="YitT_C"/>
    <property type="match status" value="1"/>
</dbReference>